<evidence type="ECO:0000313" key="2">
    <source>
        <dbReference type="EMBL" id="UJF32252.1"/>
    </source>
</evidence>
<keyword evidence="3" id="KW-1185">Reference proteome</keyword>
<name>A0ABY3SEM0_9BACL</name>
<proteinExistence type="predicted"/>
<gene>
    <name evidence="2" type="ORF">L0M14_21390</name>
</gene>
<evidence type="ECO:0000313" key="3">
    <source>
        <dbReference type="Proteomes" id="UP001649230"/>
    </source>
</evidence>
<sequence>MHSIHFHIRMLANDALAPDYKKETSIPSPAHEAASITSSTLTPQPHTMSTHADNKMK</sequence>
<dbReference type="Proteomes" id="UP001649230">
    <property type="component" value="Chromosome"/>
</dbReference>
<organism evidence="2 3">
    <name type="scientific">Paenibacillus hexagrammi</name>
    <dbReference type="NCBI Taxonomy" id="2908839"/>
    <lineage>
        <taxon>Bacteria</taxon>
        <taxon>Bacillati</taxon>
        <taxon>Bacillota</taxon>
        <taxon>Bacilli</taxon>
        <taxon>Bacillales</taxon>
        <taxon>Paenibacillaceae</taxon>
        <taxon>Paenibacillus</taxon>
    </lineage>
</organism>
<feature type="region of interest" description="Disordered" evidence="1">
    <location>
        <begin position="21"/>
        <end position="57"/>
    </location>
</feature>
<reference evidence="2 3" key="1">
    <citation type="journal article" date="2024" name="Int. J. Syst. Evol. Microbiol.">
        <title>Paenibacillus hexagrammi sp. nov., a novel bacterium isolated from the gut content of Hexagrammos agrammus.</title>
        <authorList>
            <person name="Jung H.K."/>
            <person name="Kim D.G."/>
            <person name="Zin H."/>
            <person name="Park J."/>
            <person name="Jung H."/>
            <person name="Kim Y.O."/>
            <person name="Kong H.J."/>
            <person name="Kim J.W."/>
            <person name="Kim Y.S."/>
        </authorList>
    </citation>
    <scope>NUCLEOTIDE SEQUENCE [LARGE SCALE GENOMIC DNA]</scope>
    <source>
        <strain evidence="2 3">YPD9-1</strain>
    </source>
</reference>
<dbReference type="EMBL" id="CP090978">
    <property type="protein sequence ID" value="UJF32252.1"/>
    <property type="molecule type" value="Genomic_DNA"/>
</dbReference>
<dbReference type="RefSeq" id="WP_235118596.1">
    <property type="nucleotide sequence ID" value="NZ_CP090978.1"/>
</dbReference>
<protein>
    <submittedName>
        <fullName evidence="2">Uncharacterized protein</fullName>
    </submittedName>
</protein>
<feature type="compositionally biased region" description="Polar residues" evidence="1">
    <location>
        <begin position="35"/>
        <end position="51"/>
    </location>
</feature>
<accession>A0ABY3SEM0</accession>
<evidence type="ECO:0000256" key="1">
    <source>
        <dbReference type="SAM" id="MobiDB-lite"/>
    </source>
</evidence>